<dbReference type="Gene3D" id="3.40.50.150">
    <property type="entry name" value="Vaccinia Virus protein VP39"/>
    <property type="match status" value="1"/>
</dbReference>
<dbReference type="RefSeq" id="WP_128114810.1">
    <property type="nucleotide sequence ID" value="NZ_UAQM01000001.1"/>
</dbReference>
<protein>
    <submittedName>
        <fullName evidence="2">Tellurite resistance protein TehB</fullName>
    </submittedName>
</protein>
<dbReference type="CDD" id="cd02440">
    <property type="entry name" value="AdoMet_MTases"/>
    <property type="match status" value="1"/>
</dbReference>
<proteinExistence type="predicted"/>
<accession>A0A2X1AB90</accession>
<organism evidence="2 3">
    <name type="scientific">Brevundimonas diminuta</name>
    <name type="common">Pseudomonas diminuta</name>
    <dbReference type="NCBI Taxonomy" id="293"/>
    <lineage>
        <taxon>Bacteria</taxon>
        <taxon>Pseudomonadati</taxon>
        <taxon>Pseudomonadota</taxon>
        <taxon>Alphaproteobacteria</taxon>
        <taxon>Caulobacterales</taxon>
        <taxon>Caulobacteraceae</taxon>
        <taxon>Brevundimonas</taxon>
    </lineage>
</organism>
<reference evidence="2 3" key="1">
    <citation type="submission" date="2018-06" db="EMBL/GenBank/DDBJ databases">
        <authorList>
            <consortium name="Pathogen Informatics"/>
            <person name="Doyle S."/>
        </authorList>
    </citation>
    <scope>NUCLEOTIDE SEQUENCE [LARGE SCALE GENOMIC DNA]</scope>
    <source>
        <strain evidence="2 3">NCTC11165</strain>
    </source>
</reference>
<name>A0A2X1AB90_BREDI</name>
<dbReference type="Proteomes" id="UP000250358">
    <property type="component" value="Unassembled WGS sequence"/>
</dbReference>
<dbReference type="SUPFAM" id="SSF53335">
    <property type="entry name" value="S-adenosyl-L-methionine-dependent methyltransferases"/>
    <property type="match status" value="1"/>
</dbReference>
<evidence type="ECO:0000259" key="1">
    <source>
        <dbReference type="Pfam" id="PF13649"/>
    </source>
</evidence>
<dbReference type="InterPro" id="IPR041698">
    <property type="entry name" value="Methyltransf_25"/>
</dbReference>
<sequence length="207" mass="22432">MTATPDTRAFWDARYADDVYRFGEAPNAFLARQTDRLQPGLKALSVADGEGRNGVWLAQQGLDVLTFDISPRAVEKAQALARKRGVTLDAQIGGLDDWAWPEGTMDVVAGVFIQFVGPAPRARMFARMKAALKPGGLLLLEGYRPEQLAYGTGGPGVEENLYTEALLYEAFADFDIERIDAYDAELSEGPGHSGVSALIDLIARKPG</sequence>
<dbReference type="EMBL" id="UAQM01000001">
    <property type="protein sequence ID" value="SPU42203.1"/>
    <property type="molecule type" value="Genomic_DNA"/>
</dbReference>
<evidence type="ECO:0000313" key="2">
    <source>
        <dbReference type="EMBL" id="SPU42203.1"/>
    </source>
</evidence>
<evidence type="ECO:0000313" key="3">
    <source>
        <dbReference type="Proteomes" id="UP000250358"/>
    </source>
</evidence>
<dbReference type="InterPro" id="IPR029063">
    <property type="entry name" value="SAM-dependent_MTases_sf"/>
</dbReference>
<dbReference type="Pfam" id="PF13649">
    <property type="entry name" value="Methyltransf_25"/>
    <property type="match status" value="1"/>
</dbReference>
<dbReference type="AlphaFoldDB" id="A0A2X1AB90"/>
<feature type="domain" description="Methyltransferase" evidence="1">
    <location>
        <begin position="44"/>
        <end position="136"/>
    </location>
</feature>
<gene>
    <name evidence="2" type="ORF">NCTC11165_00344</name>
</gene>